<dbReference type="GeneID" id="19323875"/>
<keyword evidence="5" id="KW-0560">Oxidoreductase</keyword>
<organism evidence="8 9">
    <name type="scientific">Phaeoacremonium minimum (strain UCR-PA7)</name>
    <name type="common">Esca disease fungus</name>
    <name type="synonym">Togninia minima</name>
    <dbReference type="NCBI Taxonomy" id="1286976"/>
    <lineage>
        <taxon>Eukaryota</taxon>
        <taxon>Fungi</taxon>
        <taxon>Dikarya</taxon>
        <taxon>Ascomycota</taxon>
        <taxon>Pezizomycotina</taxon>
        <taxon>Sordariomycetes</taxon>
        <taxon>Sordariomycetidae</taxon>
        <taxon>Togniniales</taxon>
        <taxon>Togniniaceae</taxon>
        <taxon>Phaeoacremonium</taxon>
    </lineage>
</organism>
<dbReference type="InterPro" id="IPR050411">
    <property type="entry name" value="AlphaKG_dependent_hydroxylases"/>
</dbReference>
<dbReference type="Pfam" id="PF02668">
    <property type="entry name" value="TauD"/>
    <property type="match status" value="1"/>
</dbReference>
<evidence type="ECO:0000256" key="3">
    <source>
        <dbReference type="ARBA" id="ARBA00022723"/>
    </source>
</evidence>
<evidence type="ECO:0000259" key="7">
    <source>
        <dbReference type="Pfam" id="PF02668"/>
    </source>
</evidence>
<evidence type="ECO:0000256" key="6">
    <source>
        <dbReference type="ARBA" id="ARBA00023004"/>
    </source>
</evidence>
<evidence type="ECO:0000256" key="5">
    <source>
        <dbReference type="ARBA" id="ARBA00023002"/>
    </source>
</evidence>
<dbReference type="HOGENOM" id="CLU_021859_3_1_1"/>
<dbReference type="KEGG" id="tmn:UCRPA7_3519"/>
<dbReference type="eggNOG" id="KOG3888">
    <property type="taxonomic scope" value="Eukaryota"/>
</dbReference>
<dbReference type="Proteomes" id="UP000014074">
    <property type="component" value="Unassembled WGS sequence"/>
</dbReference>
<dbReference type="GO" id="GO:0005739">
    <property type="term" value="C:mitochondrion"/>
    <property type="evidence" value="ECO:0007669"/>
    <property type="project" value="TreeGrafter"/>
</dbReference>
<keyword evidence="4" id="KW-0223">Dioxygenase</keyword>
<sequence>MSGGETFVRAFFDLIRYGIIFLRDVPLEETSVEEIAKQIGHLQSTFYGLTWDVISKPEAENVAYTNVFLGLHQDLMYWNDVPKIQILHCLENSCEGGDSIFSDGLRTALEIQATNRQYFTILRKVRVPYHYDIAPHKYRRDRPVIATGSGNRKRNARHAIRDVYWSPPFQAPFFALKEVPGLFVPGKEEQKVWHAAAKVFKDGIEAPENVFQYKMKPGDCVLFDNRRVFHGRREFDTSSGKRWLKGGYISSEVLHSKASSLKEAGLMPVESPSRESFKLETV</sequence>
<dbReference type="EMBL" id="KB933059">
    <property type="protein sequence ID" value="EOO00976.1"/>
    <property type="molecule type" value="Genomic_DNA"/>
</dbReference>
<gene>
    <name evidence="8" type="ORF">UCRPA7_3519</name>
</gene>
<feature type="domain" description="TauD/TfdA-like" evidence="7">
    <location>
        <begin position="12"/>
        <end position="248"/>
    </location>
</feature>
<dbReference type="GO" id="GO:0051213">
    <property type="term" value="F:dioxygenase activity"/>
    <property type="evidence" value="ECO:0007669"/>
    <property type="project" value="UniProtKB-KW"/>
</dbReference>
<evidence type="ECO:0000313" key="9">
    <source>
        <dbReference type="Proteomes" id="UP000014074"/>
    </source>
</evidence>
<name>R8BNQ6_PHAM7</name>
<dbReference type="AlphaFoldDB" id="R8BNQ6"/>
<reference evidence="9" key="1">
    <citation type="journal article" date="2013" name="Genome Announc.">
        <title>Draft genome sequence of the ascomycete Phaeoacremonium aleophilum strain UCR-PA7, a causal agent of the esca disease complex in grapevines.</title>
        <authorList>
            <person name="Blanco-Ulate B."/>
            <person name="Rolshausen P."/>
            <person name="Cantu D."/>
        </authorList>
    </citation>
    <scope>NUCLEOTIDE SEQUENCE [LARGE SCALE GENOMIC DNA]</scope>
    <source>
        <strain evidence="9">UCR-PA7</strain>
    </source>
</reference>
<evidence type="ECO:0000256" key="4">
    <source>
        <dbReference type="ARBA" id="ARBA00022964"/>
    </source>
</evidence>
<dbReference type="Gene3D" id="3.60.130.10">
    <property type="entry name" value="Clavaminate synthase-like"/>
    <property type="match status" value="1"/>
</dbReference>
<dbReference type="RefSeq" id="XP_007914334.1">
    <property type="nucleotide sequence ID" value="XM_007916143.1"/>
</dbReference>
<dbReference type="SUPFAM" id="SSF51197">
    <property type="entry name" value="Clavaminate synthase-like"/>
    <property type="match status" value="1"/>
</dbReference>
<proteinExistence type="inferred from homology"/>
<dbReference type="GO" id="GO:0045329">
    <property type="term" value="P:carnitine biosynthetic process"/>
    <property type="evidence" value="ECO:0007669"/>
    <property type="project" value="TreeGrafter"/>
</dbReference>
<evidence type="ECO:0000256" key="1">
    <source>
        <dbReference type="ARBA" id="ARBA00001954"/>
    </source>
</evidence>
<evidence type="ECO:0000256" key="2">
    <source>
        <dbReference type="ARBA" id="ARBA00008654"/>
    </source>
</evidence>
<dbReference type="GO" id="GO:0046872">
    <property type="term" value="F:metal ion binding"/>
    <property type="evidence" value="ECO:0007669"/>
    <property type="project" value="UniProtKB-KW"/>
</dbReference>
<dbReference type="OrthoDB" id="406634at2759"/>
<keyword evidence="6" id="KW-0408">Iron</keyword>
<evidence type="ECO:0000313" key="8">
    <source>
        <dbReference type="EMBL" id="EOO00976.1"/>
    </source>
</evidence>
<protein>
    <submittedName>
        <fullName evidence="8">Putative gamma-butyrobetaine hydroxylase protein</fullName>
    </submittedName>
</protein>
<keyword evidence="3" id="KW-0479">Metal-binding</keyword>
<comment type="similarity">
    <text evidence="2">Belongs to the gamma-BBH/TMLD family.</text>
</comment>
<dbReference type="InterPro" id="IPR003819">
    <property type="entry name" value="TauD/TfdA-like"/>
</dbReference>
<dbReference type="PANTHER" id="PTHR10696:SF25">
    <property type="entry name" value="OXIDOREDUCTASE AIM17-RELATED"/>
    <property type="match status" value="1"/>
</dbReference>
<accession>R8BNQ6</accession>
<comment type="cofactor">
    <cofactor evidence="1">
        <name>Fe(2+)</name>
        <dbReference type="ChEBI" id="CHEBI:29033"/>
    </cofactor>
</comment>
<dbReference type="InterPro" id="IPR042098">
    <property type="entry name" value="TauD-like_sf"/>
</dbReference>
<dbReference type="PANTHER" id="PTHR10696">
    <property type="entry name" value="GAMMA-BUTYROBETAINE HYDROXYLASE-RELATED"/>
    <property type="match status" value="1"/>
</dbReference>
<keyword evidence="9" id="KW-1185">Reference proteome</keyword>